<dbReference type="AlphaFoldDB" id="A0A090V1P9"/>
<evidence type="ECO:0000313" key="3">
    <source>
        <dbReference type="Proteomes" id="UP000029462"/>
    </source>
</evidence>
<evidence type="ECO:0000259" key="1">
    <source>
        <dbReference type="Pfam" id="PF24295"/>
    </source>
</evidence>
<organism evidence="2 3">
    <name type="scientific">Pseudescherichia vulneris NBRC 102420</name>
    <dbReference type="NCBI Taxonomy" id="1115515"/>
    <lineage>
        <taxon>Bacteria</taxon>
        <taxon>Pseudomonadati</taxon>
        <taxon>Pseudomonadota</taxon>
        <taxon>Gammaproteobacteria</taxon>
        <taxon>Enterobacterales</taxon>
        <taxon>Enterobacteriaceae</taxon>
        <taxon>Pseudescherichia</taxon>
    </lineage>
</organism>
<dbReference type="InterPro" id="IPR054657">
    <property type="entry name" value="T6SS_periplasmic_put"/>
</dbReference>
<proteinExistence type="predicted"/>
<sequence>MTILKKSLIPLIVLLSGCTLGENLEHRYTKEIPVPALVRNSDVCISLPMQPGETVVSTITYDVGTPLEQVIFPSDKQPKSGLFCILPEEFTFKPGHEYFTQIEVNKSAGGEAKNASRKAYASTFRVTNIGGSFNIEQTARKSNRLTSPF</sequence>
<reference evidence="2 3" key="1">
    <citation type="submission" date="2014-09" db="EMBL/GenBank/DDBJ databases">
        <title>Whole genome shotgun sequence of Escherichia vulneris NBRC 102420.</title>
        <authorList>
            <person name="Yoshida Y."/>
            <person name="Hosoyama A."/>
            <person name="Tsuchikane K."/>
            <person name="Ohji S."/>
            <person name="Ichikawa N."/>
            <person name="Kimura A."/>
            <person name="Yamazoe A."/>
            <person name="Ezaki T."/>
            <person name="Fujita N."/>
        </authorList>
    </citation>
    <scope>NUCLEOTIDE SEQUENCE [LARGE SCALE GENOMIC DNA]</scope>
    <source>
        <strain evidence="2 3">NBRC 102420</strain>
    </source>
</reference>
<accession>A0A090V1P9</accession>
<name>A0A090V1P9_PSEVU</name>
<protein>
    <recommendedName>
        <fullName evidence="1">DUF7480 domain-containing protein</fullName>
    </recommendedName>
</protein>
<dbReference type="Pfam" id="PF24295">
    <property type="entry name" value="DUF7480"/>
    <property type="match status" value="1"/>
</dbReference>
<dbReference type="InterPro" id="IPR055903">
    <property type="entry name" value="DUF7480"/>
</dbReference>
<comment type="caution">
    <text evidence="2">The sequence shown here is derived from an EMBL/GenBank/DDBJ whole genome shotgun (WGS) entry which is preliminary data.</text>
</comment>
<gene>
    <name evidence="2" type="ORF">EV102420_09_00100</name>
</gene>
<feature type="domain" description="DUF7480" evidence="1">
    <location>
        <begin position="33"/>
        <end position="128"/>
    </location>
</feature>
<dbReference type="PROSITE" id="PS51257">
    <property type="entry name" value="PROKAR_LIPOPROTEIN"/>
    <property type="match status" value="1"/>
</dbReference>
<dbReference type="NCBIfam" id="NF045617">
    <property type="entry name" value="mostly_LP"/>
    <property type="match status" value="1"/>
</dbReference>
<keyword evidence="3" id="KW-1185">Reference proteome</keyword>
<dbReference type="eggNOG" id="ENOG50349AS">
    <property type="taxonomic scope" value="Bacteria"/>
</dbReference>
<dbReference type="Proteomes" id="UP000029462">
    <property type="component" value="Unassembled WGS sequence"/>
</dbReference>
<dbReference type="EMBL" id="BBMZ01000009">
    <property type="protein sequence ID" value="GAL57978.1"/>
    <property type="molecule type" value="Genomic_DNA"/>
</dbReference>
<evidence type="ECO:0000313" key="2">
    <source>
        <dbReference type="EMBL" id="GAL57978.1"/>
    </source>
</evidence>
<dbReference type="OrthoDB" id="6630994at2"/>
<dbReference type="RefSeq" id="WP_052512337.1">
    <property type="nucleotide sequence ID" value="NZ_BBMZ01000009.1"/>
</dbReference>